<reference evidence="1 2" key="1">
    <citation type="submission" date="2013-09" db="EMBL/GenBank/DDBJ databases">
        <title>Corchorus capsularis genome sequencing.</title>
        <authorList>
            <person name="Alam M."/>
            <person name="Haque M.S."/>
            <person name="Islam M.S."/>
            <person name="Emdad E.M."/>
            <person name="Islam M.M."/>
            <person name="Ahmed B."/>
            <person name="Halim A."/>
            <person name="Hossen Q.M.M."/>
            <person name="Hossain M.Z."/>
            <person name="Ahmed R."/>
            <person name="Khan M.M."/>
            <person name="Islam R."/>
            <person name="Rashid M.M."/>
            <person name="Khan S.A."/>
            <person name="Rahman M.S."/>
            <person name="Alam M."/>
        </authorList>
    </citation>
    <scope>NUCLEOTIDE SEQUENCE [LARGE SCALE GENOMIC DNA]</scope>
    <source>
        <strain evidence="2">cv. CVL-1</strain>
        <tissue evidence="1">Whole seedling</tissue>
    </source>
</reference>
<proteinExistence type="predicted"/>
<accession>A0A1R3KI85</accession>
<organism evidence="1 2">
    <name type="scientific">Corchorus capsularis</name>
    <name type="common">Jute</name>
    <dbReference type="NCBI Taxonomy" id="210143"/>
    <lineage>
        <taxon>Eukaryota</taxon>
        <taxon>Viridiplantae</taxon>
        <taxon>Streptophyta</taxon>
        <taxon>Embryophyta</taxon>
        <taxon>Tracheophyta</taxon>
        <taxon>Spermatophyta</taxon>
        <taxon>Magnoliopsida</taxon>
        <taxon>eudicotyledons</taxon>
        <taxon>Gunneridae</taxon>
        <taxon>Pentapetalae</taxon>
        <taxon>rosids</taxon>
        <taxon>malvids</taxon>
        <taxon>Malvales</taxon>
        <taxon>Malvaceae</taxon>
        <taxon>Grewioideae</taxon>
        <taxon>Apeibeae</taxon>
        <taxon>Corchorus</taxon>
    </lineage>
</organism>
<keyword evidence="2" id="KW-1185">Reference proteome</keyword>
<protein>
    <submittedName>
        <fullName evidence="1">Uncharacterized protein</fullName>
    </submittedName>
</protein>
<dbReference type="EMBL" id="AWWV01004817">
    <property type="protein sequence ID" value="OMP06708.1"/>
    <property type="molecule type" value="Genomic_DNA"/>
</dbReference>
<dbReference type="AlphaFoldDB" id="A0A1R3KI85"/>
<name>A0A1R3KI85_COCAP</name>
<sequence length="21" mass="2449">MDETDIHYFPLSSANELDYST</sequence>
<gene>
    <name evidence="1" type="ORF">CCACVL1_01462</name>
</gene>
<dbReference type="Gramene" id="OMP06708">
    <property type="protein sequence ID" value="OMP06708"/>
    <property type="gene ID" value="CCACVL1_01462"/>
</dbReference>
<comment type="caution">
    <text evidence="1">The sequence shown here is derived from an EMBL/GenBank/DDBJ whole genome shotgun (WGS) entry which is preliminary data.</text>
</comment>
<evidence type="ECO:0000313" key="2">
    <source>
        <dbReference type="Proteomes" id="UP000188268"/>
    </source>
</evidence>
<evidence type="ECO:0000313" key="1">
    <source>
        <dbReference type="EMBL" id="OMP06708.1"/>
    </source>
</evidence>
<dbReference type="Proteomes" id="UP000188268">
    <property type="component" value="Unassembled WGS sequence"/>
</dbReference>